<reference evidence="3" key="1">
    <citation type="submission" date="2018-05" db="EMBL/GenBank/DDBJ databases">
        <authorList>
            <person name="Lanie J.A."/>
            <person name="Ng W.-L."/>
            <person name="Kazmierczak K.M."/>
            <person name="Andrzejewski T.M."/>
            <person name="Davidsen T.M."/>
            <person name="Wayne K.J."/>
            <person name="Tettelin H."/>
            <person name="Glass J.I."/>
            <person name="Rusch D."/>
            <person name="Podicherti R."/>
            <person name="Tsui H.-C.T."/>
            <person name="Winkler M.E."/>
        </authorList>
    </citation>
    <scope>NUCLEOTIDE SEQUENCE</scope>
</reference>
<protein>
    <recommendedName>
        <fullName evidence="2">Aspartate/glutamate/uridylate kinase domain-containing protein</fullName>
    </recommendedName>
</protein>
<dbReference type="GO" id="GO:0005829">
    <property type="term" value="C:cytosol"/>
    <property type="evidence" value="ECO:0007669"/>
    <property type="project" value="TreeGrafter"/>
</dbReference>
<dbReference type="InterPro" id="IPR042199">
    <property type="entry name" value="AsparK_Bifunc_asparK/hSer_DH"/>
</dbReference>
<dbReference type="InterPro" id="IPR001048">
    <property type="entry name" value="Asp/Glu/Uridylate_kinase"/>
</dbReference>
<sequence>MKEKNWQVYKFGGTSLADGTCLERVCELIHQNACSNLIVVVSAMAGVTDSLFKVLQTKNLEPIQVFMNLYQETIEKLIKDPATVRSLEDSFESDIEKIQQIFASLESGQLSHPETSIIIGFGEIWSARLLISLLAQNNDQDPLMREIHELNARKIINVSHGEMGPIVDWNKSQLGLEKEKNKITGILVMGGFLATDLDTNPTTLGRNGSDFSASIIAFLSNAESVTIWTDVDGVMTGDPNQVSGATIISQMSYDEATELAYFGAKVIHPKMMSPLI</sequence>
<evidence type="ECO:0000313" key="3">
    <source>
        <dbReference type="EMBL" id="SVB75190.1"/>
    </source>
</evidence>
<feature type="non-terminal residue" evidence="3">
    <location>
        <position position="1"/>
    </location>
</feature>
<dbReference type="SUPFAM" id="SSF53633">
    <property type="entry name" value="Carbamate kinase-like"/>
    <property type="match status" value="1"/>
</dbReference>
<dbReference type="InterPro" id="IPR036393">
    <property type="entry name" value="AceGlu_kinase-like_sf"/>
</dbReference>
<dbReference type="PROSITE" id="PS00324">
    <property type="entry name" value="ASPARTOKINASE"/>
    <property type="match status" value="1"/>
</dbReference>
<proteinExistence type="inferred from homology"/>
<name>A0A382GJ60_9ZZZZ</name>
<dbReference type="PANTHER" id="PTHR21499">
    <property type="entry name" value="ASPARTATE KINASE"/>
    <property type="match status" value="1"/>
</dbReference>
<accession>A0A382GJ60</accession>
<dbReference type="GO" id="GO:0004072">
    <property type="term" value="F:aspartate kinase activity"/>
    <property type="evidence" value="ECO:0007669"/>
    <property type="project" value="InterPro"/>
</dbReference>
<gene>
    <name evidence="3" type="ORF">METZ01_LOCUS228044</name>
</gene>
<dbReference type="GO" id="GO:0009089">
    <property type="term" value="P:lysine biosynthetic process via diaminopimelate"/>
    <property type="evidence" value="ECO:0007669"/>
    <property type="project" value="TreeGrafter"/>
</dbReference>
<feature type="domain" description="Aspartate/glutamate/uridylate kinase" evidence="2">
    <location>
        <begin position="6"/>
        <end position="275"/>
    </location>
</feature>
<evidence type="ECO:0000259" key="2">
    <source>
        <dbReference type="Pfam" id="PF00696"/>
    </source>
</evidence>
<dbReference type="PANTHER" id="PTHR21499:SF29">
    <property type="entry name" value="BIFUNCTIONAL ASPARTOKINASE_HOMOSERINE DEHYDROGENASE 2"/>
    <property type="match status" value="1"/>
</dbReference>
<dbReference type="Gene3D" id="3.40.1160.10">
    <property type="entry name" value="Acetylglutamate kinase-like"/>
    <property type="match status" value="1"/>
</dbReference>
<organism evidence="3">
    <name type="scientific">marine metagenome</name>
    <dbReference type="NCBI Taxonomy" id="408172"/>
    <lineage>
        <taxon>unclassified sequences</taxon>
        <taxon>metagenomes</taxon>
        <taxon>ecological metagenomes</taxon>
    </lineage>
</organism>
<dbReference type="Gene3D" id="1.20.120.1320">
    <property type="entry name" value="Aspartokinase, catalytic domain"/>
    <property type="match status" value="1"/>
</dbReference>
<dbReference type="EMBL" id="UINC01055842">
    <property type="protein sequence ID" value="SVB75190.1"/>
    <property type="molecule type" value="Genomic_DNA"/>
</dbReference>
<evidence type="ECO:0000256" key="1">
    <source>
        <dbReference type="ARBA" id="ARBA00010122"/>
    </source>
</evidence>
<comment type="similarity">
    <text evidence="1">Belongs to the aspartokinase family.</text>
</comment>
<dbReference type="AlphaFoldDB" id="A0A382GJ60"/>
<dbReference type="InterPro" id="IPR018042">
    <property type="entry name" value="Aspartate_kinase_CS"/>
</dbReference>
<feature type="non-terminal residue" evidence="3">
    <location>
        <position position="276"/>
    </location>
</feature>
<dbReference type="GO" id="GO:0009090">
    <property type="term" value="P:homoserine biosynthetic process"/>
    <property type="evidence" value="ECO:0007669"/>
    <property type="project" value="TreeGrafter"/>
</dbReference>
<dbReference type="Pfam" id="PF00696">
    <property type="entry name" value="AA_kinase"/>
    <property type="match status" value="1"/>
</dbReference>